<organism evidence="1 2">
    <name type="scientific">Niastella soli</name>
    <dbReference type="NCBI Taxonomy" id="2821487"/>
    <lineage>
        <taxon>Bacteria</taxon>
        <taxon>Pseudomonadati</taxon>
        <taxon>Bacteroidota</taxon>
        <taxon>Chitinophagia</taxon>
        <taxon>Chitinophagales</taxon>
        <taxon>Chitinophagaceae</taxon>
        <taxon>Niastella</taxon>
    </lineage>
</organism>
<dbReference type="Proteomes" id="UP000677244">
    <property type="component" value="Unassembled WGS sequence"/>
</dbReference>
<evidence type="ECO:0000313" key="1">
    <source>
        <dbReference type="EMBL" id="MBO9201869.1"/>
    </source>
</evidence>
<evidence type="ECO:0000313" key="2">
    <source>
        <dbReference type="Proteomes" id="UP000677244"/>
    </source>
</evidence>
<keyword evidence="2" id="KW-1185">Reference proteome</keyword>
<sequence length="86" mass="9558">MIRSFIIMILFASCSSSSDSSFDIQESEVPPNVLAAFKAKYPSAEQATWEAEKEDGKFFFEVDFKDNGKEKEVHITPDGSSIVEGD</sequence>
<proteinExistence type="predicted"/>
<reference evidence="1 2" key="1">
    <citation type="submission" date="2021-03" db="EMBL/GenBank/DDBJ databases">
        <title>Assistant Professor.</title>
        <authorList>
            <person name="Huq M.A."/>
        </authorList>
    </citation>
    <scope>NUCLEOTIDE SEQUENCE [LARGE SCALE GENOMIC DNA]</scope>
    <source>
        <strain evidence="1 2">MAH-29</strain>
    </source>
</reference>
<protein>
    <recommendedName>
        <fullName evidence="3">Beta-lactamase-inhibitor-like PepSY-like domain-containing protein</fullName>
    </recommendedName>
</protein>
<name>A0ABS3YVA2_9BACT</name>
<dbReference type="SUPFAM" id="SSF160574">
    <property type="entry name" value="BT0923-like"/>
    <property type="match status" value="1"/>
</dbReference>
<dbReference type="EMBL" id="JAGHKO010000004">
    <property type="protein sequence ID" value="MBO9201869.1"/>
    <property type="molecule type" value="Genomic_DNA"/>
</dbReference>
<comment type="caution">
    <text evidence="1">The sequence shown here is derived from an EMBL/GenBank/DDBJ whole genome shotgun (WGS) entry which is preliminary data.</text>
</comment>
<dbReference type="Gene3D" id="3.10.450.360">
    <property type="match status" value="1"/>
</dbReference>
<dbReference type="RefSeq" id="WP_209139926.1">
    <property type="nucleotide sequence ID" value="NZ_JAGHKO010000004.1"/>
</dbReference>
<evidence type="ECO:0008006" key="3">
    <source>
        <dbReference type="Google" id="ProtNLM"/>
    </source>
</evidence>
<accession>A0ABS3YVA2</accession>
<gene>
    <name evidence="1" type="ORF">J7I42_16415</name>
</gene>